<reference evidence="3" key="1">
    <citation type="submission" date="2022-06" db="EMBL/GenBank/DDBJ databases">
        <title>Detection of beta-lactamases in bacteria of animal origin.</title>
        <authorList>
            <person name="Mlynarcik P."/>
            <person name="Zdarska V."/>
            <person name="Chudobova H."/>
            <person name="Prochazkova P."/>
            <person name="Hricova K."/>
            <person name="Mezerova K."/>
            <person name="Bardon J."/>
            <person name="Dolejska M."/>
            <person name="Sukkar I."/>
            <person name="Kolar M."/>
        </authorList>
    </citation>
    <scope>NUCLEOTIDE SEQUENCE</scope>
    <source>
        <strain evidence="3">S 300-3</strain>
    </source>
</reference>
<dbReference type="EMBL" id="JAMYBS010000004">
    <property type="protein sequence ID" value="MCO7544304.1"/>
    <property type="molecule type" value="Genomic_DNA"/>
</dbReference>
<dbReference type="PANTHER" id="PTHR12526">
    <property type="entry name" value="GLYCOSYLTRANSFERASE"/>
    <property type="match status" value="1"/>
</dbReference>
<evidence type="ECO:0000259" key="2">
    <source>
        <dbReference type="Pfam" id="PF13439"/>
    </source>
</evidence>
<feature type="domain" description="Glycosyl transferase family 1" evidence="1">
    <location>
        <begin position="205"/>
        <end position="377"/>
    </location>
</feature>
<dbReference type="CDD" id="cd03801">
    <property type="entry name" value="GT4_PimA-like"/>
    <property type="match status" value="1"/>
</dbReference>
<dbReference type="SUPFAM" id="SSF53756">
    <property type="entry name" value="UDP-Glycosyltransferase/glycogen phosphorylase"/>
    <property type="match status" value="1"/>
</dbReference>
<name>A0AA41WEZ7_9GAMM</name>
<dbReference type="GO" id="GO:1901135">
    <property type="term" value="P:carbohydrate derivative metabolic process"/>
    <property type="evidence" value="ECO:0007669"/>
    <property type="project" value="UniProtKB-ARBA"/>
</dbReference>
<dbReference type="InterPro" id="IPR001296">
    <property type="entry name" value="Glyco_trans_1"/>
</dbReference>
<gene>
    <name evidence="3" type="ORF">NJF43_05985</name>
</gene>
<dbReference type="RefSeq" id="WP_253162512.1">
    <property type="nucleotide sequence ID" value="NZ_JAMYBS010000004.1"/>
</dbReference>
<dbReference type="PANTHER" id="PTHR12526:SF630">
    <property type="entry name" value="GLYCOSYLTRANSFERASE"/>
    <property type="match status" value="1"/>
</dbReference>
<sequence>MTLKVLYIDGDGPMGGASRSLYEAVSRLVEHGVSPYFLVSSGTASNFYRKVAVDLIETRGMSKFDNTRYGYYRGARWLILLREIFYFPFMFIALLRAKHRWKNVDLIHVNEYVYIIPALLAKLFFRAPLIVHVRSLARDSPHSRRVILLNYIFNRFVDSIVAIDGGVKNTLPQLLSVNVVNNSFSPALSNQPAPDFVERFEALRAGTLKVGFVGNLHLAKGVLEIVQAACILRGSSRDIDFVLVGGVTLQDKGLKAWLLSKLGFAQNFASDLKNFIEKEDLSGCCHILGPTLEIKYVYDRLDVLLFPSHFDAPGRPVFEAGFSNVPSIVAVEHPTMDTFIPYETGLAIAAKSPQALADAIAYLHDNPGERIRMGNNAHALAKQNFMPEANAKKLFNIYQIALGNFKNRQGLGASR</sequence>
<proteinExistence type="predicted"/>
<accession>A0AA41WEZ7</accession>
<dbReference type="Proteomes" id="UP001165292">
    <property type="component" value="Unassembled WGS sequence"/>
</dbReference>
<dbReference type="AlphaFoldDB" id="A0AA41WEZ7"/>
<dbReference type="GO" id="GO:0016757">
    <property type="term" value="F:glycosyltransferase activity"/>
    <property type="evidence" value="ECO:0007669"/>
    <property type="project" value="InterPro"/>
</dbReference>
<evidence type="ECO:0000313" key="4">
    <source>
        <dbReference type="Proteomes" id="UP001165292"/>
    </source>
</evidence>
<evidence type="ECO:0000259" key="1">
    <source>
        <dbReference type="Pfam" id="PF00534"/>
    </source>
</evidence>
<evidence type="ECO:0000313" key="3">
    <source>
        <dbReference type="EMBL" id="MCO7544304.1"/>
    </source>
</evidence>
<dbReference type="Pfam" id="PF13439">
    <property type="entry name" value="Glyco_transf_4"/>
    <property type="match status" value="1"/>
</dbReference>
<dbReference type="InterPro" id="IPR028098">
    <property type="entry name" value="Glyco_trans_4-like_N"/>
</dbReference>
<dbReference type="Gene3D" id="3.40.50.2000">
    <property type="entry name" value="Glycogen Phosphorylase B"/>
    <property type="match status" value="2"/>
</dbReference>
<feature type="domain" description="Glycosyltransferase subfamily 4-like N-terminal" evidence="2">
    <location>
        <begin position="14"/>
        <end position="173"/>
    </location>
</feature>
<comment type="caution">
    <text evidence="3">The sequence shown here is derived from an EMBL/GenBank/DDBJ whole genome shotgun (WGS) entry which is preliminary data.</text>
</comment>
<dbReference type="Pfam" id="PF00534">
    <property type="entry name" value="Glycos_transf_1"/>
    <property type="match status" value="1"/>
</dbReference>
<protein>
    <submittedName>
        <fullName evidence="3">Glycosyltransferase family 4 protein</fullName>
    </submittedName>
</protein>
<organism evidence="3 4">
    <name type="scientific">Stutzerimonas nitrititolerans</name>
    <dbReference type="NCBI Taxonomy" id="2482751"/>
    <lineage>
        <taxon>Bacteria</taxon>
        <taxon>Pseudomonadati</taxon>
        <taxon>Pseudomonadota</taxon>
        <taxon>Gammaproteobacteria</taxon>
        <taxon>Pseudomonadales</taxon>
        <taxon>Pseudomonadaceae</taxon>
        <taxon>Stutzerimonas</taxon>
    </lineage>
</organism>